<sequence>MSQPDDTSYHVDLNNCDREPIHIPGAIQPHGCLLVYSSEEQYLTGYSKNAPQWIGRVPKFGEPPEASFSNEFVDELRDLLKFSGGIVHHIAYPPPTAASNAATFTSAAAHHHDGQILIELERPSQEGANARLLRSLPLRLNLANQRLQACRTPDELYQTIAREVRELSGYDRVMVYRFLEDGHGAVVGEAVDERFGRFLGLHYPATDIPQPARRLYLLNTVRSIADIEATPADIVRDASVDHRPLDLSYSCFRAVSPIHIEYLRNMGVRASMSISIIDNGKLWGLIACHHYEPRSLSFEDRAACEILGITVGTYLTARERDRHNEIVSERRARHALLMRRLAAADHFAESLAESSDSLRELVDADGVAVCWRGGPTSSGDTPDSSLVAELATTQLLGRDAIWTCQSLVNECGYEQSRLGPSRGVLAVPLATPDLYGLLFFRNEYIHEVHWAGNPNKPAEVQGNGVRLSPRRSFDEWSETVKDRAREWSAADLDIADDIRGGMIELLGRRAAQLAAMNAELRRLNDDLDSFAYAASHDLREPLRGLNHNLYMLAEELKGLPEQPPGIAKRREAIGVLCDRMDDLVQGLLRLSRAGRGELEREELELRAVVRDAIAMAWNDGAPEDVSITVEDDAGPLKADYACLRELLANLLSNAAKYNQRPVKSIVVRTRRDAGRRTRMGDPPIVVDVEDNGVGMTADQIPRAFEIFRRLLQSESYGDGTGAGLAIVKKIVHRHGGEIWVDSTPGIGSTFRFTLEASD</sequence>
<reference evidence="12 13" key="1">
    <citation type="submission" date="2019-02" db="EMBL/GenBank/DDBJ databases">
        <title>Deep-cultivation of Planctomycetes and their phenomic and genomic characterization uncovers novel biology.</title>
        <authorList>
            <person name="Wiegand S."/>
            <person name="Jogler M."/>
            <person name="Boedeker C."/>
            <person name="Pinto D."/>
            <person name="Vollmers J."/>
            <person name="Rivas-Marin E."/>
            <person name="Kohn T."/>
            <person name="Peeters S.H."/>
            <person name="Heuer A."/>
            <person name="Rast P."/>
            <person name="Oberbeckmann S."/>
            <person name="Bunk B."/>
            <person name="Jeske O."/>
            <person name="Meyerdierks A."/>
            <person name="Storesund J.E."/>
            <person name="Kallscheuer N."/>
            <person name="Luecker S."/>
            <person name="Lage O.M."/>
            <person name="Pohl T."/>
            <person name="Merkel B.J."/>
            <person name="Hornburger P."/>
            <person name="Mueller R.-W."/>
            <person name="Bruemmer F."/>
            <person name="Labrenz M."/>
            <person name="Spormann A.M."/>
            <person name="Op den Camp H."/>
            <person name="Overmann J."/>
            <person name="Amann R."/>
            <person name="Jetten M.S.M."/>
            <person name="Mascher T."/>
            <person name="Medema M.H."/>
            <person name="Devos D.P."/>
            <person name="Kaster A.-K."/>
            <person name="Ovreas L."/>
            <person name="Rohde M."/>
            <person name="Galperin M.Y."/>
            <person name="Jogler C."/>
        </authorList>
    </citation>
    <scope>NUCLEOTIDE SEQUENCE [LARGE SCALE GENOMIC DNA]</scope>
    <source>
        <strain evidence="12 13">Pan216</strain>
    </source>
</reference>
<keyword evidence="4" id="KW-0600">Photoreceptor protein</keyword>
<dbReference type="PANTHER" id="PTHR42878">
    <property type="entry name" value="TWO-COMPONENT HISTIDINE KINASE"/>
    <property type="match status" value="1"/>
</dbReference>
<dbReference type="InterPro" id="IPR050351">
    <property type="entry name" value="BphY/WalK/GraS-like"/>
</dbReference>
<dbReference type="SUPFAM" id="SSF47384">
    <property type="entry name" value="Homodimeric domain of signal transducing histidine kinase"/>
    <property type="match status" value="1"/>
</dbReference>
<dbReference type="SUPFAM" id="SSF55785">
    <property type="entry name" value="PYP-like sensor domain (PAS domain)"/>
    <property type="match status" value="1"/>
</dbReference>
<comment type="catalytic activity">
    <reaction evidence="1">
        <text>ATP + protein L-histidine = ADP + protein N-phospho-L-histidine.</text>
        <dbReference type="EC" id="2.7.13.3"/>
    </reaction>
</comment>
<dbReference type="SUPFAM" id="SSF55874">
    <property type="entry name" value="ATPase domain of HSP90 chaperone/DNA topoisomerase II/histidine kinase"/>
    <property type="match status" value="1"/>
</dbReference>
<proteinExistence type="inferred from homology"/>
<name>A0A518B725_9BACT</name>
<organism evidence="12 13">
    <name type="scientific">Kolteria novifilia</name>
    <dbReference type="NCBI Taxonomy" id="2527975"/>
    <lineage>
        <taxon>Bacteria</taxon>
        <taxon>Pseudomonadati</taxon>
        <taxon>Planctomycetota</taxon>
        <taxon>Planctomycetia</taxon>
        <taxon>Kolteriales</taxon>
        <taxon>Kolteriaceae</taxon>
        <taxon>Kolteria</taxon>
    </lineage>
</organism>
<accession>A0A518B725</accession>
<gene>
    <name evidence="12" type="primary">cph1_1</name>
    <name evidence="12" type="ORF">Pan216_36470</name>
</gene>
<dbReference type="Gene3D" id="3.30.450.270">
    <property type="match status" value="1"/>
</dbReference>
<dbReference type="InterPro" id="IPR043150">
    <property type="entry name" value="Phytochrome_PHY_sf"/>
</dbReference>
<evidence type="ECO:0000256" key="3">
    <source>
        <dbReference type="ARBA" id="ARBA00012438"/>
    </source>
</evidence>
<keyword evidence="7" id="KW-0418">Kinase</keyword>
<keyword evidence="6 12" id="KW-0808">Transferase</keyword>
<evidence type="ECO:0000259" key="11">
    <source>
        <dbReference type="PROSITE" id="PS50109"/>
    </source>
</evidence>
<dbReference type="Pfam" id="PF00360">
    <property type="entry name" value="PHY"/>
    <property type="match status" value="1"/>
</dbReference>
<dbReference type="InterPro" id="IPR005467">
    <property type="entry name" value="His_kinase_dom"/>
</dbReference>
<dbReference type="PANTHER" id="PTHR42878:SF15">
    <property type="entry name" value="BACTERIOPHYTOCHROME"/>
    <property type="match status" value="1"/>
</dbReference>
<evidence type="ECO:0000313" key="13">
    <source>
        <dbReference type="Proteomes" id="UP000317093"/>
    </source>
</evidence>
<dbReference type="EC" id="2.7.13.3" evidence="3"/>
<evidence type="ECO:0000256" key="6">
    <source>
        <dbReference type="ARBA" id="ARBA00022679"/>
    </source>
</evidence>
<dbReference type="KEGG" id="knv:Pan216_36470"/>
<evidence type="ECO:0000256" key="8">
    <source>
        <dbReference type="ARBA" id="ARBA00022991"/>
    </source>
</evidence>
<dbReference type="EMBL" id="CP036279">
    <property type="protein sequence ID" value="QDU62777.1"/>
    <property type="molecule type" value="Genomic_DNA"/>
</dbReference>
<dbReference type="InterPro" id="IPR003594">
    <property type="entry name" value="HATPase_dom"/>
</dbReference>
<evidence type="ECO:0000256" key="4">
    <source>
        <dbReference type="ARBA" id="ARBA00022543"/>
    </source>
</evidence>
<dbReference type="InterPro" id="IPR001294">
    <property type="entry name" value="Phytochrome"/>
</dbReference>
<dbReference type="Pfam" id="PF01590">
    <property type="entry name" value="GAF"/>
    <property type="match status" value="1"/>
</dbReference>
<dbReference type="GO" id="GO:0009584">
    <property type="term" value="P:detection of visible light"/>
    <property type="evidence" value="ECO:0007669"/>
    <property type="project" value="InterPro"/>
</dbReference>
<dbReference type="Pfam" id="PF08446">
    <property type="entry name" value="PAS_2"/>
    <property type="match status" value="1"/>
</dbReference>
<keyword evidence="5" id="KW-0716">Sensory transduction</keyword>
<keyword evidence="13" id="KW-1185">Reference proteome</keyword>
<dbReference type="CDD" id="cd00082">
    <property type="entry name" value="HisKA"/>
    <property type="match status" value="1"/>
</dbReference>
<dbReference type="Gene3D" id="3.30.450.40">
    <property type="match status" value="1"/>
</dbReference>
<dbReference type="SUPFAM" id="SSF55781">
    <property type="entry name" value="GAF domain-like"/>
    <property type="match status" value="2"/>
</dbReference>
<dbReference type="InterPro" id="IPR029016">
    <property type="entry name" value="GAF-like_dom_sf"/>
</dbReference>
<dbReference type="GO" id="GO:0030295">
    <property type="term" value="F:protein kinase activator activity"/>
    <property type="evidence" value="ECO:0007669"/>
    <property type="project" value="TreeGrafter"/>
</dbReference>
<dbReference type="GO" id="GO:0000155">
    <property type="term" value="F:phosphorelay sensor kinase activity"/>
    <property type="evidence" value="ECO:0007669"/>
    <property type="project" value="InterPro"/>
</dbReference>
<comment type="similarity">
    <text evidence="2">In the N-terminal section; belongs to the phytochrome family.</text>
</comment>
<dbReference type="PROSITE" id="PS50046">
    <property type="entry name" value="PHYTOCHROME_2"/>
    <property type="match status" value="1"/>
</dbReference>
<dbReference type="SMART" id="SM00065">
    <property type="entry name" value="GAF"/>
    <property type="match status" value="1"/>
</dbReference>
<dbReference type="InterPro" id="IPR036097">
    <property type="entry name" value="HisK_dim/P_sf"/>
</dbReference>
<evidence type="ECO:0000256" key="2">
    <source>
        <dbReference type="ARBA" id="ARBA00006402"/>
    </source>
</evidence>
<dbReference type="InterPro" id="IPR003661">
    <property type="entry name" value="HisK_dim/P_dom"/>
</dbReference>
<evidence type="ECO:0000256" key="5">
    <source>
        <dbReference type="ARBA" id="ARBA00022606"/>
    </source>
</evidence>
<evidence type="ECO:0000256" key="9">
    <source>
        <dbReference type="ARBA" id="ARBA00023170"/>
    </source>
</evidence>
<dbReference type="AlphaFoldDB" id="A0A518B725"/>
<dbReference type="PRINTS" id="PR01033">
    <property type="entry name" value="PHYTOCHROME"/>
</dbReference>
<feature type="domain" description="Histidine kinase" evidence="11">
    <location>
        <begin position="533"/>
        <end position="758"/>
    </location>
</feature>
<evidence type="ECO:0000256" key="1">
    <source>
        <dbReference type="ARBA" id="ARBA00000085"/>
    </source>
</evidence>
<dbReference type="InterPro" id="IPR013654">
    <property type="entry name" value="PAS_2"/>
</dbReference>
<dbReference type="Gene3D" id="1.10.287.130">
    <property type="match status" value="1"/>
</dbReference>
<dbReference type="SMART" id="SM00387">
    <property type="entry name" value="HATPase_c"/>
    <property type="match status" value="1"/>
</dbReference>
<dbReference type="Gene3D" id="3.30.565.10">
    <property type="entry name" value="Histidine kinase-like ATPase, C-terminal domain"/>
    <property type="match status" value="1"/>
</dbReference>
<dbReference type="InterPro" id="IPR036890">
    <property type="entry name" value="HATPase_C_sf"/>
</dbReference>
<dbReference type="InterPro" id="IPR035965">
    <property type="entry name" value="PAS-like_dom_sf"/>
</dbReference>
<dbReference type="SMART" id="SM00388">
    <property type="entry name" value="HisKA"/>
    <property type="match status" value="1"/>
</dbReference>
<dbReference type="GO" id="GO:0000156">
    <property type="term" value="F:phosphorelay response regulator activity"/>
    <property type="evidence" value="ECO:0007669"/>
    <property type="project" value="TreeGrafter"/>
</dbReference>
<keyword evidence="8" id="KW-0157">Chromophore</keyword>
<dbReference type="InterPro" id="IPR016132">
    <property type="entry name" value="Phyto_chromo_attachment"/>
</dbReference>
<dbReference type="Gene3D" id="3.30.450.20">
    <property type="entry name" value="PAS domain"/>
    <property type="match status" value="1"/>
</dbReference>
<protein>
    <recommendedName>
        <fullName evidence="3">histidine kinase</fullName>
        <ecNumber evidence="3">2.7.13.3</ecNumber>
    </recommendedName>
</protein>
<dbReference type="InterPro" id="IPR003018">
    <property type="entry name" value="GAF"/>
</dbReference>
<feature type="domain" description="Phytochrome chromophore attachment site" evidence="10">
    <location>
        <begin position="152"/>
        <end position="309"/>
    </location>
</feature>
<evidence type="ECO:0000313" key="12">
    <source>
        <dbReference type="EMBL" id="QDU62777.1"/>
    </source>
</evidence>
<dbReference type="GO" id="GO:0006355">
    <property type="term" value="P:regulation of DNA-templated transcription"/>
    <property type="evidence" value="ECO:0007669"/>
    <property type="project" value="InterPro"/>
</dbReference>
<dbReference type="GO" id="GO:0009881">
    <property type="term" value="F:photoreceptor activity"/>
    <property type="evidence" value="ECO:0007669"/>
    <property type="project" value="UniProtKB-KW"/>
</dbReference>
<dbReference type="Proteomes" id="UP000317093">
    <property type="component" value="Chromosome"/>
</dbReference>
<dbReference type="InterPro" id="IPR013515">
    <property type="entry name" value="Phytochrome_cen-reg"/>
</dbReference>
<dbReference type="GO" id="GO:0007234">
    <property type="term" value="P:osmosensory signaling via phosphorelay pathway"/>
    <property type="evidence" value="ECO:0007669"/>
    <property type="project" value="TreeGrafter"/>
</dbReference>
<keyword evidence="9" id="KW-0675">Receptor</keyword>
<evidence type="ECO:0000259" key="10">
    <source>
        <dbReference type="PROSITE" id="PS50046"/>
    </source>
</evidence>
<dbReference type="OrthoDB" id="9766459at2"/>
<evidence type="ECO:0000256" key="7">
    <source>
        <dbReference type="ARBA" id="ARBA00022777"/>
    </source>
</evidence>
<dbReference type="RefSeq" id="WP_145259762.1">
    <property type="nucleotide sequence ID" value="NZ_CP036279.1"/>
</dbReference>
<dbReference type="Pfam" id="PF02518">
    <property type="entry name" value="HATPase_c"/>
    <property type="match status" value="1"/>
</dbReference>
<dbReference type="PROSITE" id="PS50109">
    <property type="entry name" value="HIS_KIN"/>
    <property type="match status" value="1"/>
</dbReference>